<keyword evidence="1" id="KW-0378">Hydrolase</keyword>
<dbReference type="InterPro" id="IPR000014">
    <property type="entry name" value="PAS"/>
</dbReference>
<organism evidence="3 4">
    <name type="scientific">Streptomyces phyllanthi</name>
    <dbReference type="NCBI Taxonomy" id="1803180"/>
    <lineage>
        <taxon>Bacteria</taxon>
        <taxon>Bacillati</taxon>
        <taxon>Actinomycetota</taxon>
        <taxon>Actinomycetes</taxon>
        <taxon>Kitasatosporales</taxon>
        <taxon>Streptomycetaceae</taxon>
        <taxon>Streptomyces</taxon>
    </lineage>
</organism>
<evidence type="ECO:0000313" key="4">
    <source>
        <dbReference type="Proteomes" id="UP000326979"/>
    </source>
</evidence>
<dbReference type="PROSITE" id="PS50112">
    <property type="entry name" value="PAS"/>
    <property type="match status" value="1"/>
</dbReference>
<dbReference type="PANTHER" id="PTHR43156:SF2">
    <property type="entry name" value="STAGE II SPORULATION PROTEIN E"/>
    <property type="match status" value="1"/>
</dbReference>
<gene>
    <name evidence="3" type="ORF">FNH04_00100</name>
</gene>
<name>A0A5N8VT52_9ACTN</name>
<dbReference type="Gene3D" id="3.30.450.40">
    <property type="match status" value="1"/>
</dbReference>
<dbReference type="EMBL" id="VJZE01000001">
    <property type="protein sequence ID" value="MPY38421.1"/>
    <property type="molecule type" value="Genomic_DNA"/>
</dbReference>
<dbReference type="InterPro" id="IPR036457">
    <property type="entry name" value="PPM-type-like_dom_sf"/>
</dbReference>
<accession>A0A5N8VT52</accession>
<feature type="domain" description="PAS" evidence="2">
    <location>
        <begin position="16"/>
        <end position="59"/>
    </location>
</feature>
<dbReference type="Proteomes" id="UP000326979">
    <property type="component" value="Unassembled WGS sequence"/>
</dbReference>
<dbReference type="SMART" id="SM00331">
    <property type="entry name" value="PP2C_SIG"/>
    <property type="match status" value="1"/>
</dbReference>
<dbReference type="Pfam" id="PF13581">
    <property type="entry name" value="HATPase_c_2"/>
    <property type="match status" value="1"/>
</dbReference>
<dbReference type="InterPro" id="IPR036890">
    <property type="entry name" value="HATPase_C_sf"/>
</dbReference>
<dbReference type="Pfam" id="PF08448">
    <property type="entry name" value="PAS_4"/>
    <property type="match status" value="1"/>
</dbReference>
<dbReference type="InterPro" id="IPR029016">
    <property type="entry name" value="GAF-like_dom_sf"/>
</dbReference>
<dbReference type="Gene3D" id="3.60.40.10">
    <property type="entry name" value="PPM-type phosphatase domain"/>
    <property type="match status" value="1"/>
</dbReference>
<comment type="caution">
    <text evidence="3">The sequence shown here is derived from an EMBL/GenBank/DDBJ whole genome shotgun (WGS) entry which is preliminary data.</text>
</comment>
<sequence length="784" mass="83278">MATARIPEADAPGDPFDARTAATVVLDRHGAVLAWNDAARSAYGFSAEEVVERSVQDILFDSESTWPGPLIAAEPPGPLTKAYSLRHRDGGTVRTALHASPLESPDAGLVWLVTLVPEARLKHWVTDQAMLHGLFTQSPIILTVYGPDGRVSWVNAALDAQMGTPEEWVGKHVRDMLPGGEVLSPAHPDSLENVVEQVLLTGKPLFDVHFRSPLRGDPTHQRVWSCSYFRLEDSEGRALGVCESAFDITERYETHRRLALLSRASTIGLSLNVEQTADDLAALVVPEFSDSARVEVAECVLAADQPSAALTEFPRALRTVAERAADSAAVLPSYTPASTGSWMRLTLPLRAGAALLGQVTFLRSASRDPFDEADHALAAELVSHTAVCIDNAHRYAREHKTALTLQRTLLPPALPAPTGVEVAHHYAPASGPKGVGGDWYDVIPLSGARVGLVVGDVVGHGVNAAATMGRLRTTVSALAALDLDPGELLARLDDLVAQARTGIHPAQPAADEDPATGARCLYAVYDPASGRCSLASAGHLPPVVARPDGTSEPLAMAVGPPLGLGGLPFEVTELDLPEGSVLALFTDGLVQQGDGDPMAGVTDVCQVLRQPKLSLPRACEQIASRTAPTGPARDDAALLLVRVHTLAERAMASWAVPADPAEVAGARGQVSRQLTRWGLDDVAFVVELVVSELVTNAIRYGGAPVRLRLLWDQGHTLICEVSDGGHTSPHLRRAGLFDEGGRGLFLVAQFTGRWGTRYTADGKTIWAEVPLAAPAFDVAASMFE</sequence>
<dbReference type="CDD" id="cd16936">
    <property type="entry name" value="HATPase_RsbW-like"/>
    <property type="match status" value="1"/>
</dbReference>
<dbReference type="InterPro" id="IPR013656">
    <property type="entry name" value="PAS_4"/>
</dbReference>
<dbReference type="Pfam" id="PF13426">
    <property type="entry name" value="PAS_9"/>
    <property type="match status" value="1"/>
</dbReference>
<proteinExistence type="predicted"/>
<keyword evidence="4" id="KW-1185">Reference proteome</keyword>
<dbReference type="SUPFAM" id="SSF81606">
    <property type="entry name" value="PP2C-like"/>
    <property type="match status" value="1"/>
</dbReference>
<dbReference type="Gene3D" id="3.30.450.20">
    <property type="entry name" value="PAS domain"/>
    <property type="match status" value="2"/>
</dbReference>
<dbReference type="SUPFAM" id="SSF55785">
    <property type="entry name" value="PYP-like sensor domain (PAS domain)"/>
    <property type="match status" value="2"/>
</dbReference>
<dbReference type="PANTHER" id="PTHR43156">
    <property type="entry name" value="STAGE II SPORULATION PROTEIN E-RELATED"/>
    <property type="match status" value="1"/>
</dbReference>
<protein>
    <submittedName>
        <fullName evidence="3">SpoIIE family protein phosphatase</fullName>
    </submittedName>
</protein>
<dbReference type="CDD" id="cd00130">
    <property type="entry name" value="PAS"/>
    <property type="match status" value="2"/>
</dbReference>
<dbReference type="RefSeq" id="WP_152779105.1">
    <property type="nucleotide sequence ID" value="NZ_BAABEQ010000021.1"/>
</dbReference>
<dbReference type="InterPro" id="IPR001932">
    <property type="entry name" value="PPM-type_phosphatase-like_dom"/>
</dbReference>
<dbReference type="SUPFAM" id="SSF55874">
    <property type="entry name" value="ATPase domain of HSP90 chaperone/DNA topoisomerase II/histidine kinase"/>
    <property type="match status" value="1"/>
</dbReference>
<dbReference type="FunFam" id="3.30.565.10:FF:000028">
    <property type="entry name" value="PAS sensor protein"/>
    <property type="match status" value="1"/>
</dbReference>
<dbReference type="Pfam" id="PF07228">
    <property type="entry name" value="SpoIIE"/>
    <property type="match status" value="1"/>
</dbReference>
<evidence type="ECO:0000259" key="2">
    <source>
        <dbReference type="PROSITE" id="PS50112"/>
    </source>
</evidence>
<evidence type="ECO:0000313" key="3">
    <source>
        <dbReference type="EMBL" id="MPY38421.1"/>
    </source>
</evidence>
<dbReference type="Gene3D" id="3.30.565.10">
    <property type="entry name" value="Histidine kinase-like ATPase, C-terminal domain"/>
    <property type="match status" value="1"/>
</dbReference>
<dbReference type="SUPFAM" id="SSF55781">
    <property type="entry name" value="GAF domain-like"/>
    <property type="match status" value="1"/>
</dbReference>
<dbReference type="InterPro" id="IPR052016">
    <property type="entry name" value="Bact_Sigma-Reg"/>
</dbReference>
<evidence type="ECO:0000256" key="1">
    <source>
        <dbReference type="ARBA" id="ARBA00022801"/>
    </source>
</evidence>
<dbReference type="AlphaFoldDB" id="A0A5N8VT52"/>
<dbReference type="InterPro" id="IPR035965">
    <property type="entry name" value="PAS-like_dom_sf"/>
</dbReference>
<dbReference type="InterPro" id="IPR003594">
    <property type="entry name" value="HATPase_dom"/>
</dbReference>
<reference evidence="3 4" key="1">
    <citation type="submission" date="2019-07" db="EMBL/GenBank/DDBJ databases">
        <title>New species of Amycolatopsis and Streptomyces.</title>
        <authorList>
            <person name="Duangmal K."/>
            <person name="Teo W.F.A."/>
            <person name="Lipun K."/>
        </authorList>
    </citation>
    <scope>NUCLEOTIDE SEQUENCE [LARGE SCALE GENOMIC DNA]</scope>
    <source>
        <strain evidence="3 4">TISTR 2346</strain>
    </source>
</reference>
<dbReference type="GO" id="GO:0016791">
    <property type="term" value="F:phosphatase activity"/>
    <property type="evidence" value="ECO:0007669"/>
    <property type="project" value="TreeGrafter"/>
</dbReference>
<dbReference type="SMART" id="SM00091">
    <property type="entry name" value="PAS"/>
    <property type="match status" value="2"/>
</dbReference>
<dbReference type="OrthoDB" id="118142at2"/>
<dbReference type="NCBIfam" id="TIGR00229">
    <property type="entry name" value="sensory_box"/>
    <property type="match status" value="1"/>
</dbReference>